<feature type="region of interest" description="Disordered" evidence="5">
    <location>
        <begin position="1"/>
        <end position="36"/>
    </location>
</feature>
<comment type="similarity">
    <text evidence="2">Belongs to the AF4 family.</text>
</comment>
<sequence>MNREDRNVLRMKERERRNQEIQQGEEAFPPNSPLFAEPYKVTSKEDKLSSRIQSMLGNYDEMKDLIGDRSLQKLVGIPKPTVPSTPDEKSNQSFFGDQRHNAGSHQSSKWTPVGPAPSTSSQSQKRSSGLQSGHSSQRGSGNNTSSSGQRHDRDSYSSSSSRKKSQHGSEHSKPRSSSPGKPSTVSSLSSSHSRSHGNDHHSKEHQRSKSPRDPDANWDSPSRVPSFSSGQHSNQSFPPSLMSKSSSMLQKPTAYVRPMDGQESMEPKLSSEHYSSQTHSSSVNELKPSSKAHLTKLKIPSQPLDASASGDVSCVDEILKEMTHSWPPPLTAIHTPCKTEPSKFPFPTKESQQSSFGTGEQKRYNPSSKTSNGHQSKSMLKDDLKLSSSEDSDGEQDCDKTVPRSTPGSNSEPSQHNSEGADNSRDDSSSHSGSESSSGSDSESESSSSDSEANEPSQSASPEPEPPPTNKWQLDNWLNKVNSHKVSPASSVDSNIPSSQGYKKEGRDQGTGSGYADQSGSKDSISSTPGRDSKPTQKGSESSRGRQKSPAQSDSSTQRRTVGKKQPKKAEKTSVEEPRGGLKIESETPVDMATNIPSNRHKAATKGSRKPNIKKEPKSSPRPTTEKKKYKASSKSAQKSREFIETDTSSSDSDENESLPPSSQTPKYSESNRTPVKSSMEEDDSFFRQRMFSPMEEKELLSPLSDPDERYPLIVKIDLSLLSRIPGKPYKDADAPKVEKKNVPEKHTRESQKQPSDKSATKGKRKHKQNEDENRASESKKTKLEEKAPSGHKTSSSRESSKPSAVKEKDLLPSPAAPVLQKDSKQEHGSRKRTVSQSSSLKSSSNLSKESGGGSKSSSSSKQKKTEGKGSGSAKEPKEKILNNSSNCPPASAPSTESSKSRRAKLVFDDRTYSADHYLQEAKKLKHNADALSDRFEKAVYYLDAVVSFIECGNALEKNAQESKSPFPMYSETVELIKYTMKLKNYLAPDATAADKRLAVLCLRCQSLLYLRLFKLKKESALKYSKTLTEHLKNSYNNSQAPSPGMGSKPVGMPSPVSPKLSPGNSGNYSSGAANPSGSGSSVTIPQRIHQMAASYVQVTSNFLYATEIWDQAEQLSKEQKEFFAELDKVMGPLIFNSSIMTDLVRYTRQGLHWLRLDAK</sequence>
<feature type="compositionally biased region" description="Low complexity" evidence="5">
    <location>
        <begin position="272"/>
        <end position="282"/>
    </location>
</feature>
<evidence type="ECO:0000313" key="7">
    <source>
        <dbReference type="EMBL" id="NXN35562.1"/>
    </source>
</evidence>
<feature type="compositionally biased region" description="Polar residues" evidence="5">
    <location>
        <begin position="133"/>
        <end position="148"/>
    </location>
</feature>
<feature type="compositionally biased region" description="Basic and acidic residues" evidence="5">
    <location>
        <begin position="613"/>
        <end position="627"/>
    </location>
</feature>
<evidence type="ECO:0000256" key="4">
    <source>
        <dbReference type="ARBA" id="ARBA00023242"/>
    </source>
</evidence>
<dbReference type="InterPro" id="IPR007797">
    <property type="entry name" value="AF4/FMR2"/>
</dbReference>
<feature type="compositionally biased region" description="Low complexity" evidence="5">
    <location>
        <begin position="836"/>
        <end position="861"/>
    </location>
</feature>
<feature type="domain" description="AF4/FMR2 C-terminal homology" evidence="6">
    <location>
        <begin position="898"/>
        <end position="1160"/>
    </location>
</feature>
<dbReference type="InterPro" id="IPR043640">
    <property type="entry name" value="AF4/FMR2_CHD"/>
</dbReference>
<feature type="compositionally biased region" description="Low complexity" evidence="5">
    <location>
        <begin position="235"/>
        <end position="251"/>
    </location>
</feature>
<feature type="compositionally biased region" description="Low complexity" evidence="5">
    <location>
        <begin position="175"/>
        <end position="192"/>
    </location>
</feature>
<feature type="compositionally biased region" description="Low complexity" evidence="5">
    <location>
        <begin position="118"/>
        <end position="132"/>
    </location>
</feature>
<keyword evidence="8" id="KW-1185">Reference proteome</keyword>
<feature type="compositionally biased region" description="Basic and acidic residues" evidence="5">
    <location>
        <begin position="196"/>
        <end position="215"/>
    </location>
</feature>
<feature type="region of interest" description="Disordered" evidence="5">
    <location>
        <begin position="323"/>
        <end position="691"/>
    </location>
</feature>
<comment type="caution">
    <text evidence="7">The sequence shown here is derived from an EMBL/GenBank/DDBJ whole genome shotgun (WGS) entry which is preliminary data.</text>
</comment>
<feature type="compositionally biased region" description="Low complexity" evidence="5">
    <location>
        <begin position="430"/>
        <end position="462"/>
    </location>
</feature>
<feature type="compositionally biased region" description="Low complexity" evidence="5">
    <location>
        <begin position="883"/>
        <end position="895"/>
    </location>
</feature>
<feature type="region of interest" description="Disordered" evidence="5">
    <location>
        <begin position="76"/>
        <end position="311"/>
    </location>
</feature>
<feature type="compositionally biased region" description="Polar residues" evidence="5">
    <location>
        <begin position="91"/>
        <end position="110"/>
    </location>
</feature>
<feature type="compositionally biased region" description="Polar residues" evidence="5">
    <location>
        <begin position="516"/>
        <end position="542"/>
    </location>
</feature>
<dbReference type="Pfam" id="PF18876">
    <property type="entry name" value="AFF4_CHD"/>
    <property type="match status" value="1"/>
</dbReference>
<name>A0A7L1IAP2_SMUAF</name>
<organism evidence="7 8">
    <name type="scientific">Smutsornis africanus</name>
    <name type="common">Double-banded courser</name>
    <name type="synonym">Rhinoptilus africanus</name>
    <dbReference type="NCBI Taxonomy" id="240209"/>
    <lineage>
        <taxon>Eukaryota</taxon>
        <taxon>Metazoa</taxon>
        <taxon>Chordata</taxon>
        <taxon>Craniata</taxon>
        <taxon>Vertebrata</taxon>
        <taxon>Euteleostomi</taxon>
        <taxon>Archelosauria</taxon>
        <taxon>Archosauria</taxon>
        <taxon>Dinosauria</taxon>
        <taxon>Saurischia</taxon>
        <taxon>Theropoda</taxon>
        <taxon>Coelurosauria</taxon>
        <taxon>Aves</taxon>
        <taxon>Neognathae</taxon>
        <taxon>Neoaves</taxon>
        <taxon>Charadriiformes</taxon>
        <taxon>Glareolidae</taxon>
        <taxon>Rhinoptilus</taxon>
    </lineage>
</organism>
<feature type="compositionally biased region" description="Basic and acidic residues" evidence="5">
    <location>
        <begin position="769"/>
        <end position="789"/>
    </location>
</feature>
<feature type="compositionally biased region" description="Polar residues" evidence="5">
    <location>
        <begin position="664"/>
        <end position="677"/>
    </location>
</feature>
<feature type="compositionally biased region" description="Polar residues" evidence="5">
    <location>
        <begin position="549"/>
        <end position="560"/>
    </location>
</feature>
<reference evidence="7 8" key="1">
    <citation type="submission" date="2019-09" db="EMBL/GenBank/DDBJ databases">
        <title>Bird 10,000 Genomes (B10K) Project - Family phase.</title>
        <authorList>
            <person name="Zhang G."/>
        </authorList>
    </citation>
    <scope>NUCLEOTIDE SEQUENCE [LARGE SCALE GENOMIC DNA]</scope>
    <source>
        <strain evidence="7">B10K-DU-002-36</strain>
        <tissue evidence="7">Muscle</tissue>
    </source>
</reference>
<dbReference type="InterPro" id="IPR043639">
    <property type="entry name" value="AF4_int"/>
</dbReference>
<feature type="compositionally biased region" description="Low complexity" evidence="5">
    <location>
        <begin position="1062"/>
        <end position="1082"/>
    </location>
</feature>
<feature type="non-terminal residue" evidence="7">
    <location>
        <position position="1"/>
    </location>
</feature>
<dbReference type="EMBL" id="VXBO01001112">
    <property type="protein sequence ID" value="NXN35562.1"/>
    <property type="molecule type" value="Genomic_DNA"/>
</dbReference>
<feature type="compositionally biased region" description="Basic residues" evidence="5">
    <location>
        <begin position="599"/>
        <end position="612"/>
    </location>
</feature>
<dbReference type="Pfam" id="PF05110">
    <property type="entry name" value="AF-4"/>
    <property type="match status" value="1"/>
</dbReference>
<protein>
    <submittedName>
        <fullName evidence="7">AFF4 protein</fullName>
    </submittedName>
</protein>
<dbReference type="Gene3D" id="6.10.250.2670">
    <property type="match status" value="1"/>
</dbReference>
<keyword evidence="4" id="KW-0539">Nucleus</keyword>
<feature type="non-terminal residue" evidence="7">
    <location>
        <position position="1160"/>
    </location>
</feature>
<comment type="subcellular location">
    <subcellularLocation>
        <location evidence="1">Nucleus</location>
    </subcellularLocation>
</comment>
<dbReference type="AlphaFoldDB" id="A0A7L1IAP2"/>
<feature type="region of interest" description="Disordered" evidence="5">
    <location>
        <begin position="718"/>
        <end position="903"/>
    </location>
</feature>
<gene>
    <name evidence="7" type="primary">Aff4</name>
    <name evidence="7" type="ORF">RHIAFR_R08962</name>
</gene>
<dbReference type="GO" id="GO:0010468">
    <property type="term" value="P:regulation of gene expression"/>
    <property type="evidence" value="ECO:0007669"/>
    <property type="project" value="InterPro"/>
</dbReference>
<feature type="compositionally biased region" description="Basic and acidic residues" evidence="5">
    <location>
        <begin position="568"/>
        <end position="586"/>
    </location>
</feature>
<feature type="compositionally biased region" description="Polar residues" evidence="5">
    <location>
        <begin position="349"/>
        <end position="375"/>
    </location>
</feature>
<feature type="compositionally biased region" description="Polar residues" evidence="5">
    <location>
        <begin position="479"/>
        <end position="501"/>
    </location>
</feature>
<evidence type="ECO:0000313" key="8">
    <source>
        <dbReference type="Proteomes" id="UP000525158"/>
    </source>
</evidence>
<feature type="compositionally biased region" description="Basic and acidic residues" evidence="5">
    <location>
        <begin position="1"/>
        <end position="19"/>
    </location>
</feature>
<dbReference type="Pfam" id="PF18875">
    <property type="entry name" value="AF4_int"/>
    <property type="match status" value="1"/>
</dbReference>
<evidence type="ECO:0000256" key="1">
    <source>
        <dbReference type="ARBA" id="ARBA00004123"/>
    </source>
</evidence>
<dbReference type="PANTHER" id="PTHR10528:SF15">
    <property type="entry name" value="AF4_FMR2 FAMILY MEMBER 4"/>
    <property type="match status" value="1"/>
</dbReference>
<accession>A0A7L1IAP2</accession>
<feature type="compositionally biased region" description="Polar residues" evidence="5">
    <location>
        <begin position="403"/>
        <end position="421"/>
    </location>
</feature>
<evidence type="ECO:0000256" key="3">
    <source>
        <dbReference type="ARBA" id="ARBA00022553"/>
    </source>
</evidence>
<proteinExistence type="inferred from homology"/>
<dbReference type="PANTHER" id="PTHR10528">
    <property type="entry name" value="AF4/FMR2 FAMILY MEMBER"/>
    <property type="match status" value="1"/>
</dbReference>
<feature type="compositionally biased region" description="Basic and acidic residues" evidence="5">
    <location>
        <begin position="729"/>
        <end position="760"/>
    </location>
</feature>
<evidence type="ECO:0000256" key="5">
    <source>
        <dbReference type="SAM" id="MobiDB-lite"/>
    </source>
</evidence>
<feature type="region of interest" description="Disordered" evidence="5">
    <location>
        <begin position="1034"/>
        <end position="1082"/>
    </location>
</feature>
<keyword evidence="3" id="KW-0597">Phosphoprotein</keyword>
<evidence type="ECO:0000256" key="2">
    <source>
        <dbReference type="ARBA" id="ARBA00007354"/>
    </source>
</evidence>
<dbReference type="Proteomes" id="UP000525158">
    <property type="component" value="Unassembled WGS sequence"/>
</dbReference>
<evidence type="ECO:0000259" key="6">
    <source>
        <dbReference type="Pfam" id="PF18876"/>
    </source>
</evidence>
<feature type="compositionally biased region" description="Polar residues" evidence="5">
    <location>
        <begin position="219"/>
        <end position="234"/>
    </location>
</feature>
<feature type="compositionally biased region" description="Basic and acidic residues" evidence="5">
    <location>
        <begin position="799"/>
        <end position="811"/>
    </location>
</feature>
<dbReference type="GO" id="GO:0032783">
    <property type="term" value="C:super elongation complex"/>
    <property type="evidence" value="ECO:0007669"/>
    <property type="project" value="TreeGrafter"/>
</dbReference>